<evidence type="ECO:0000313" key="2">
    <source>
        <dbReference type="Proteomes" id="UP000467385"/>
    </source>
</evidence>
<dbReference type="OrthoDB" id="4459650at2"/>
<evidence type="ECO:0000313" key="1">
    <source>
        <dbReference type="EMBL" id="BBZ40200.1"/>
    </source>
</evidence>
<dbReference type="PROSITE" id="PS51257">
    <property type="entry name" value="PROKAR_LIPOPROTEIN"/>
    <property type="match status" value="1"/>
</dbReference>
<gene>
    <name evidence="1" type="ORF">MCNS_32630</name>
</gene>
<dbReference type="EMBL" id="AP022613">
    <property type="protein sequence ID" value="BBZ40200.1"/>
    <property type="molecule type" value="Genomic_DNA"/>
</dbReference>
<dbReference type="STRING" id="44010.AWC00_02655"/>
<dbReference type="AlphaFoldDB" id="A0A1X1TQ11"/>
<organism evidence="1 2">
    <name type="scientific">Mycobacterium conspicuum</name>
    <dbReference type="NCBI Taxonomy" id="44010"/>
    <lineage>
        <taxon>Bacteria</taxon>
        <taxon>Bacillati</taxon>
        <taxon>Actinomycetota</taxon>
        <taxon>Actinomycetes</taxon>
        <taxon>Mycobacteriales</taxon>
        <taxon>Mycobacteriaceae</taxon>
        <taxon>Mycobacterium</taxon>
    </lineage>
</organism>
<proteinExistence type="predicted"/>
<name>A0A1X1TQ11_9MYCO</name>
<sequence length="172" mass="17660">MLGHRRTGLIAVAGAAVSCSLWLAPAAFAGTGSALDGHYMVTFSANQKTGTSAAARMPEPAQWAKYSFTSSCSTGGCVAKVSDAPASPSLYAQQSGPYTWNGSQWIEQTTSKYDCPVAGGRVERDPARSTAVLTPGPNGALTGVFHTDIVSGACKGSVEMPLTATPYSPPVI</sequence>
<reference evidence="1 2" key="1">
    <citation type="journal article" date="2019" name="Emerg. Microbes Infect.">
        <title>Comprehensive subspecies identification of 175 nontuberculous mycobacteria species based on 7547 genomic profiles.</title>
        <authorList>
            <person name="Matsumoto Y."/>
            <person name="Kinjo T."/>
            <person name="Motooka D."/>
            <person name="Nabeya D."/>
            <person name="Jung N."/>
            <person name="Uechi K."/>
            <person name="Horii T."/>
            <person name="Iida T."/>
            <person name="Fujita J."/>
            <person name="Nakamura S."/>
        </authorList>
    </citation>
    <scope>NUCLEOTIDE SEQUENCE [LARGE SCALE GENOMIC DNA]</scope>
    <source>
        <strain evidence="1 2">JCM 14738</strain>
    </source>
</reference>
<dbReference type="Proteomes" id="UP000467385">
    <property type="component" value="Chromosome"/>
</dbReference>
<dbReference type="RefSeq" id="WP_085231104.1">
    <property type="nucleotide sequence ID" value="NZ_AP022613.1"/>
</dbReference>
<keyword evidence="2" id="KW-1185">Reference proteome</keyword>
<protein>
    <submittedName>
        <fullName evidence="1">Uncharacterized protein</fullName>
    </submittedName>
</protein>
<accession>A0A1X1TQ11</accession>